<reference evidence="1 2" key="1">
    <citation type="submission" date="2019-03" db="EMBL/GenBank/DDBJ databases">
        <title>Draft Genome Sequence of Duganella callidus sp. nov., a Novel Duganella Species Isolated from Cultivated Soil.</title>
        <authorList>
            <person name="Raths R."/>
            <person name="Peta V."/>
            <person name="Bucking H."/>
        </authorList>
    </citation>
    <scope>NUCLEOTIDE SEQUENCE [LARGE SCALE GENOMIC DNA]</scope>
    <source>
        <strain evidence="1 2">DN04</strain>
    </source>
</reference>
<evidence type="ECO:0000313" key="2">
    <source>
        <dbReference type="Proteomes" id="UP000297729"/>
    </source>
</evidence>
<organism evidence="1 2">
    <name type="scientific">Duganella callida</name>
    <dbReference type="NCBI Taxonomy" id="2561932"/>
    <lineage>
        <taxon>Bacteria</taxon>
        <taxon>Pseudomonadati</taxon>
        <taxon>Pseudomonadota</taxon>
        <taxon>Betaproteobacteria</taxon>
        <taxon>Burkholderiales</taxon>
        <taxon>Oxalobacteraceae</taxon>
        <taxon>Telluria group</taxon>
        <taxon>Duganella</taxon>
    </lineage>
</organism>
<name>A0A4Y9S3I3_9BURK</name>
<keyword evidence="2" id="KW-1185">Reference proteome</keyword>
<dbReference type="EMBL" id="SPVG01000245">
    <property type="protein sequence ID" value="TFW15952.1"/>
    <property type="molecule type" value="Genomic_DNA"/>
</dbReference>
<evidence type="ECO:0000313" key="1">
    <source>
        <dbReference type="EMBL" id="TFW15952.1"/>
    </source>
</evidence>
<sequence length="150" mass="16879">MMNVQKTYMEAKQRADQGLAADEMADWFIKTILSAEQLDFPEPKHLLIADGSPRGWALYVGAHRKDFAGIVQHARMDGQIIGQLVLRESLPNGEFGPIIFSRKILEAGFEFSDGSVVHPYYMGETTNPTQTRRRIAIELLHAIQEALPQI</sequence>
<accession>A0A4Y9S3I3</accession>
<proteinExistence type="predicted"/>
<protein>
    <submittedName>
        <fullName evidence="1">Uncharacterized protein</fullName>
    </submittedName>
</protein>
<dbReference type="Proteomes" id="UP000297729">
    <property type="component" value="Unassembled WGS sequence"/>
</dbReference>
<gene>
    <name evidence="1" type="ORF">E4L98_24980</name>
</gene>
<comment type="caution">
    <text evidence="1">The sequence shown here is derived from an EMBL/GenBank/DDBJ whole genome shotgun (WGS) entry which is preliminary data.</text>
</comment>
<dbReference type="AlphaFoldDB" id="A0A4Y9S3I3"/>
<dbReference type="RefSeq" id="WP_135204238.1">
    <property type="nucleotide sequence ID" value="NZ_SPVG01000245.1"/>
</dbReference>